<reference evidence="1" key="2">
    <citation type="submission" date="2025-09" db="UniProtKB">
        <authorList>
            <consortium name="Ensembl"/>
        </authorList>
    </citation>
    <scope>IDENTIFICATION</scope>
</reference>
<keyword evidence="2" id="KW-1185">Reference proteome</keyword>
<name>A0A8C9QEE4_SPEDA</name>
<proteinExistence type="predicted"/>
<dbReference type="Proteomes" id="UP000694422">
    <property type="component" value="Unplaced"/>
</dbReference>
<organism evidence="1 2">
    <name type="scientific">Spermophilus dauricus</name>
    <name type="common">Daurian ground squirrel</name>
    <dbReference type="NCBI Taxonomy" id="99837"/>
    <lineage>
        <taxon>Eukaryota</taxon>
        <taxon>Metazoa</taxon>
        <taxon>Chordata</taxon>
        <taxon>Craniata</taxon>
        <taxon>Vertebrata</taxon>
        <taxon>Euteleostomi</taxon>
        <taxon>Mammalia</taxon>
        <taxon>Eutheria</taxon>
        <taxon>Euarchontoglires</taxon>
        <taxon>Glires</taxon>
        <taxon>Rodentia</taxon>
        <taxon>Sciuromorpha</taxon>
        <taxon>Sciuridae</taxon>
        <taxon>Xerinae</taxon>
        <taxon>Marmotini</taxon>
        <taxon>Spermophilus</taxon>
    </lineage>
</organism>
<dbReference type="AlphaFoldDB" id="A0A8C9QEE4"/>
<reference evidence="1" key="1">
    <citation type="submission" date="2025-08" db="UniProtKB">
        <authorList>
            <consortium name="Ensembl"/>
        </authorList>
    </citation>
    <scope>IDENTIFICATION</scope>
</reference>
<evidence type="ECO:0000313" key="1">
    <source>
        <dbReference type="Ensembl" id="ENSSDAP00000020226.1"/>
    </source>
</evidence>
<sequence>MIGKDIHRLKVKGWEKSYHSHGPRKQAEVAIHISNEINFKPNCCVISGAHCLPLLQPFGGSFLSTLTHFLFHRGLFGWWPHTPRMLLRDEARHGARCSRKPEKGFSSL</sequence>
<dbReference type="Ensembl" id="ENSSDAT00000023124.1">
    <property type="protein sequence ID" value="ENSSDAP00000020226.1"/>
    <property type="gene ID" value="ENSSDAG00000018427.1"/>
</dbReference>
<protein>
    <submittedName>
        <fullName evidence="1">Uncharacterized protein</fullName>
    </submittedName>
</protein>
<evidence type="ECO:0000313" key="2">
    <source>
        <dbReference type="Proteomes" id="UP000694422"/>
    </source>
</evidence>
<accession>A0A8C9QEE4</accession>